<proteinExistence type="predicted"/>
<name>A0A7C8GUE0_9BACI</name>
<gene>
    <name evidence="2" type="ORF">F9U64_06275</name>
</gene>
<keyword evidence="2" id="KW-0560">Oxidoreductase</keyword>
<dbReference type="InterPro" id="IPR007138">
    <property type="entry name" value="ABM_dom"/>
</dbReference>
<dbReference type="Proteomes" id="UP000480246">
    <property type="component" value="Unassembled WGS sequence"/>
</dbReference>
<dbReference type="GO" id="GO:0004497">
    <property type="term" value="F:monooxygenase activity"/>
    <property type="evidence" value="ECO:0007669"/>
    <property type="project" value="UniProtKB-KW"/>
</dbReference>
<dbReference type="AlphaFoldDB" id="A0A7C8GUE0"/>
<sequence>MSKYSIFGKFLVQEQNRGTLVEILLEAADSMKELEDCEIYLVSVSEAEPNAVYVYEIWTNETAHQASLQLEVTQTLIKRAKPIIKGMERINTLETIGGKGV</sequence>
<evidence type="ECO:0000313" key="2">
    <source>
        <dbReference type="EMBL" id="KAB8138145.1"/>
    </source>
</evidence>
<reference evidence="2 3" key="1">
    <citation type="submission" date="2019-10" db="EMBL/GenBank/DDBJ databases">
        <title>Gracilibacillus sp. nov. isolated from rice seeds.</title>
        <authorList>
            <person name="He S."/>
        </authorList>
    </citation>
    <scope>NUCLEOTIDE SEQUENCE [LARGE SCALE GENOMIC DNA]</scope>
    <source>
        <strain evidence="2 3">TD8</strain>
    </source>
</reference>
<comment type="caution">
    <text evidence="2">The sequence shown here is derived from an EMBL/GenBank/DDBJ whole genome shotgun (WGS) entry which is preliminary data.</text>
</comment>
<dbReference type="EMBL" id="WEID01000027">
    <property type="protein sequence ID" value="KAB8138145.1"/>
    <property type="molecule type" value="Genomic_DNA"/>
</dbReference>
<accession>A0A7C8GUE0</accession>
<dbReference type="OrthoDB" id="165368at2"/>
<dbReference type="Gene3D" id="3.30.70.100">
    <property type="match status" value="1"/>
</dbReference>
<dbReference type="InterPro" id="IPR011008">
    <property type="entry name" value="Dimeric_a/b-barrel"/>
</dbReference>
<dbReference type="SUPFAM" id="SSF54909">
    <property type="entry name" value="Dimeric alpha+beta barrel"/>
    <property type="match status" value="1"/>
</dbReference>
<protein>
    <submittedName>
        <fullName evidence="2">Antibiotic biosynthesis monooxygenase</fullName>
    </submittedName>
</protein>
<keyword evidence="2" id="KW-0503">Monooxygenase</keyword>
<feature type="domain" description="ABM" evidence="1">
    <location>
        <begin position="4"/>
        <end position="93"/>
    </location>
</feature>
<keyword evidence="3" id="KW-1185">Reference proteome</keyword>
<evidence type="ECO:0000313" key="3">
    <source>
        <dbReference type="Proteomes" id="UP000480246"/>
    </source>
</evidence>
<evidence type="ECO:0000259" key="1">
    <source>
        <dbReference type="PROSITE" id="PS51725"/>
    </source>
</evidence>
<organism evidence="2 3">
    <name type="scientific">Gracilibacillus oryzae</name>
    <dbReference type="NCBI Taxonomy" id="1672701"/>
    <lineage>
        <taxon>Bacteria</taxon>
        <taxon>Bacillati</taxon>
        <taxon>Bacillota</taxon>
        <taxon>Bacilli</taxon>
        <taxon>Bacillales</taxon>
        <taxon>Bacillaceae</taxon>
        <taxon>Gracilibacillus</taxon>
    </lineage>
</organism>
<dbReference type="RefSeq" id="WP_153402143.1">
    <property type="nucleotide sequence ID" value="NZ_ML762426.1"/>
</dbReference>
<dbReference type="Pfam" id="PF03992">
    <property type="entry name" value="ABM"/>
    <property type="match status" value="1"/>
</dbReference>
<dbReference type="PROSITE" id="PS51725">
    <property type="entry name" value="ABM"/>
    <property type="match status" value="1"/>
</dbReference>